<dbReference type="Gene3D" id="3.90.1150.10">
    <property type="entry name" value="Aspartate Aminotransferase, domain 1"/>
    <property type="match status" value="1"/>
</dbReference>
<organism evidence="8 9">
    <name type="scientific">Parolsenella catena</name>
    <dbReference type="NCBI Taxonomy" id="2003188"/>
    <lineage>
        <taxon>Bacteria</taxon>
        <taxon>Bacillati</taxon>
        <taxon>Actinomycetota</taxon>
        <taxon>Coriobacteriia</taxon>
        <taxon>Coriobacteriales</taxon>
        <taxon>Atopobiaceae</taxon>
        <taxon>Parolsenella</taxon>
    </lineage>
</organism>
<dbReference type="KEGG" id="pcat:Pcatena_08170"/>
<dbReference type="CDD" id="cd00609">
    <property type="entry name" value="AAT_like"/>
    <property type="match status" value="1"/>
</dbReference>
<dbReference type="PROSITE" id="PS00105">
    <property type="entry name" value="AA_TRANSFER_CLASS_1"/>
    <property type="match status" value="1"/>
</dbReference>
<comment type="similarity">
    <text evidence="2 6">Belongs to the class-I pyridoxal-phosphate-dependent aminotransferase family.</text>
</comment>
<dbReference type="InterPro" id="IPR015424">
    <property type="entry name" value="PyrdxlP-dep_Trfase"/>
</dbReference>
<dbReference type="GeneID" id="88848949"/>
<evidence type="ECO:0000256" key="6">
    <source>
        <dbReference type="RuleBase" id="RU000481"/>
    </source>
</evidence>
<dbReference type="Gene3D" id="3.40.640.10">
    <property type="entry name" value="Type I PLP-dependent aspartate aminotransferase-like (Major domain)"/>
    <property type="match status" value="1"/>
</dbReference>
<protein>
    <recommendedName>
        <fullName evidence="6">Aminotransferase</fullName>
        <ecNumber evidence="6">2.6.1.-</ecNumber>
    </recommendedName>
</protein>
<proteinExistence type="inferred from homology"/>
<dbReference type="InterPro" id="IPR004839">
    <property type="entry name" value="Aminotransferase_I/II_large"/>
</dbReference>
<evidence type="ECO:0000313" key="9">
    <source>
        <dbReference type="Proteomes" id="UP000273154"/>
    </source>
</evidence>
<evidence type="ECO:0000256" key="2">
    <source>
        <dbReference type="ARBA" id="ARBA00007441"/>
    </source>
</evidence>
<keyword evidence="9" id="KW-1185">Reference proteome</keyword>
<evidence type="ECO:0000256" key="5">
    <source>
        <dbReference type="ARBA" id="ARBA00022898"/>
    </source>
</evidence>
<dbReference type="EC" id="2.6.1.-" evidence="6"/>
<dbReference type="GO" id="GO:0030170">
    <property type="term" value="F:pyridoxal phosphate binding"/>
    <property type="evidence" value="ECO:0007669"/>
    <property type="project" value="InterPro"/>
</dbReference>
<dbReference type="SUPFAM" id="SSF53383">
    <property type="entry name" value="PLP-dependent transferases"/>
    <property type="match status" value="1"/>
</dbReference>
<dbReference type="GO" id="GO:0008483">
    <property type="term" value="F:transaminase activity"/>
    <property type="evidence" value="ECO:0007669"/>
    <property type="project" value="UniProtKB-KW"/>
</dbReference>
<name>A0A3G9K9Y9_9ACTN</name>
<dbReference type="GO" id="GO:0006520">
    <property type="term" value="P:amino acid metabolic process"/>
    <property type="evidence" value="ECO:0007669"/>
    <property type="project" value="InterPro"/>
</dbReference>
<gene>
    <name evidence="8" type="primary">aspC_2</name>
    <name evidence="8" type="ORF">Pcatena_08170</name>
</gene>
<keyword evidence="3 6" id="KW-0032">Aminotransferase</keyword>
<dbReference type="Pfam" id="PF00155">
    <property type="entry name" value="Aminotran_1_2"/>
    <property type="match status" value="1"/>
</dbReference>
<dbReference type="PANTHER" id="PTHR46383:SF3">
    <property type="entry name" value="ASPARTATE AMINOTRANSFERASE-RELATED"/>
    <property type="match status" value="1"/>
</dbReference>
<dbReference type="Proteomes" id="UP000273154">
    <property type="component" value="Chromosome"/>
</dbReference>
<dbReference type="AlphaFoldDB" id="A0A3G9K9Y9"/>
<dbReference type="InterPro" id="IPR015421">
    <property type="entry name" value="PyrdxlP-dep_Trfase_major"/>
</dbReference>
<comment type="cofactor">
    <cofactor evidence="1 6">
        <name>pyridoxal 5'-phosphate</name>
        <dbReference type="ChEBI" id="CHEBI:597326"/>
    </cofactor>
</comment>
<evidence type="ECO:0000259" key="7">
    <source>
        <dbReference type="Pfam" id="PF00155"/>
    </source>
</evidence>
<dbReference type="EMBL" id="AP019367">
    <property type="protein sequence ID" value="BBH50230.1"/>
    <property type="molecule type" value="Genomic_DNA"/>
</dbReference>
<dbReference type="RefSeq" id="WP_126421880.1">
    <property type="nucleotide sequence ID" value="NZ_AP019367.1"/>
</dbReference>
<evidence type="ECO:0000256" key="1">
    <source>
        <dbReference type="ARBA" id="ARBA00001933"/>
    </source>
</evidence>
<sequence length="397" mass="43262">MGRRTNSDLAGLATSGIRRFTALANQTPGCVKLTLGEPEFDTPEPVRAAVSDSLARGLTHYPPNNGRPELLEAISGYMARHGLSYAPDELIVTCGATEALAATLMAILDPGDEVIVPTPAFGLYESIVRASHGVVVPIDTSKRGFQISPTDIGNALTERTKAIVITSPNNPTGCVYSHETLEAVGLAQFQSGIYVICDDVYNRLAYDEGYERFAVLAQHEQERLAKDERADREFHGLADRTVVVDSFSKPWAMTGWRLGWLAAPRELKAQIEKMHQYLVSSVPAFVQDAAVVALGCDVEPMRETYRRRRGLVVSRLGEMGLPVEEPSGAFYAFPSISHLGMGSEEFCERAIREAGVALVPGTCFGAEGFVRLSYCVSDDDLETGLDRLEKFVTALRD</sequence>
<dbReference type="InterPro" id="IPR050596">
    <property type="entry name" value="AspAT/PAT-like"/>
</dbReference>
<evidence type="ECO:0000256" key="4">
    <source>
        <dbReference type="ARBA" id="ARBA00022679"/>
    </source>
</evidence>
<keyword evidence="4 6" id="KW-0808">Transferase</keyword>
<feature type="domain" description="Aminotransferase class I/classII large" evidence="7">
    <location>
        <begin position="30"/>
        <end position="388"/>
    </location>
</feature>
<dbReference type="OrthoDB" id="9763453at2"/>
<dbReference type="InterPro" id="IPR015422">
    <property type="entry name" value="PyrdxlP-dep_Trfase_small"/>
</dbReference>
<accession>A0A3G9K9Y9</accession>
<dbReference type="InterPro" id="IPR004838">
    <property type="entry name" value="NHTrfase_class1_PyrdxlP-BS"/>
</dbReference>
<keyword evidence="5" id="KW-0663">Pyridoxal phosphate</keyword>
<reference evidence="9" key="1">
    <citation type="submission" date="2018-11" db="EMBL/GenBank/DDBJ databases">
        <title>Comparative genomics of Parolsenella catena and Libanicoccus massiliensis: Reclassification of Libanicoccus massiliensis as Parolsenella massiliensis comb. nov.</title>
        <authorList>
            <person name="Sakamoto M."/>
            <person name="Ikeyama N."/>
            <person name="Murakami T."/>
            <person name="Mori H."/>
            <person name="Yuki M."/>
            <person name="Ohkuma M."/>
        </authorList>
    </citation>
    <scope>NUCLEOTIDE SEQUENCE [LARGE SCALE GENOMIC DNA]</scope>
    <source>
        <strain evidence="9">JCM 31932</strain>
    </source>
</reference>
<evidence type="ECO:0000313" key="8">
    <source>
        <dbReference type="EMBL" id="BBH50230.1"/>
    </source>
</evidence>
<dbReference type="PANTHER" id="PTHR46383">
    <property type="entry name" value="ASPARTATE AMINOTRANSFERASE"/>
    <property type="match status" value="1"/>
</dbReference>
<evidence type="ECO:0000256" key="3">
    <source>
        <dbReference type="ARBA" id="ARBA00022576"/>
    </source>
</evidence>